<dbReference type="KEGG" id="cqu:CpipJ_CPIJ012781"/>
<proteinExistence type="predicted"/>
<organism>
    <name type="scientific">Culex quinquefasciatus</name>
    <name type="common">Southern house mosquito</name>
    <name type="synonym">Culex pungens</name>
    <dbReference type="NCBI Taxonomy" id="7176"/>
    <lineage>
        <taxon>Eukaryota</taxon>
        <taxon>Metazoa</taxon>
        <taxon>Ecdysozoa</taxon>
        <taxon>Arthropoda</taxon>
        <taxon>Hexapoda</taxon>
        <taxon>Insecta</taxon>
        <taxon>Pterygota</taxon>
        <taxon>Neoptera</taxon>
        <taxon>Endopterygota</taxon>
        <taxon>Diptera</taxon>
        <taxon>Nematocera</taxon>
        <taxon>Culicoidea</taxon>
        <taxon>Culicidae</taxon>
        <taxon>Culicinae</taxon>
        <taxon>Culicini</taxon>
        <taxon>Culex</taxon>
        <taxon>Culex</taxon>
    </lineage>
</organism>
<dbReference type="Proteomes" id="UP000002320">
    <property type="component" value="Unassembled WGS sequence"/>
</dbReference>
<dbReference type="EMBL" id="DS232226">
    <property type="protein sequence ID" value="EDS37903.1"/>
    <property type="molecule type" value="Genomic_DNA"/>
</dbReference>
<dbReference type="HOGENOM" id="CLU_2308758_0_0_1"/>
<dbReference type="eggNOG" id="KOG2035">
    <property type="taxonomic scope" value="Eukaryota"/>
</dbReference>
<dbReference type="EnsemblMetazoa" id="CPIJ012781-RA">
    <property type="protein sequence ID" value="CPIJ012781-PA"/>
    <property type="gene ID" value="CPIJ012781"/>
</dbReference>
<dbReference type="SUPFAM" id="SSF48019">
    <property type="entry name" value="post-AAA+ oligomerization domain-like"/>
    <property type="match status" value="1"/>
</dbReference>
<reference evidence="3" key="2">
    <citation type="submission" date="2020-05" db="UniProtKB">
        <authorList>
            <consortium name="EnsemblMetazoa"/>
        </authorList>
    </citation>
    <scope>IDENTIFICATION</scope>
    <source>
        <strain evidence="3">JHB</strain>
    </source>
</reference>
<accession>B0X028</accession>
<dbReference type="VEuPathDB" id="VectorBase:CPIJ012781"/>
<sequence length="100" mass="10723">MAGVPARDRQSDLAGTESAKAGSEPGAAGAGCPIGCDLPRVGGNLSKNCDMRLKTQTLYFASLYEHRMQQGSKHIFHRETSMAQVMMQEVSEPCVRDGHG</sequence>
<evidence type="ECO:0000313" key="4">
    <source>
        <dbReference type="Proteomes" id="UP000002320"/>
    </source>
</evidence>
<reference evidence="2" key="1">
    <citation type="submission" date="2007-03" db="EMBL/GenBank/DDBJ databases">
        <title>Annotation of Culex pipiens quinquefasciatus.</title>
        <authorList>
            <consortium name="The Broad Institute Genome Sequencing Platform"/>
            <person name="Atkinson P.W."/>
            <person name="Hemingway J."/>
            <person name="Christensen B.M."/>
            <person name="Higgs S."/>
            <person name="Kodira C."/>
            <person name="Hannick L."/>
            <person name="Megy K."/>
            <person name="O'Leary S."/>
            <person name="Pearson M."/>
            <person name="Haas B.J."/>
            <person name="Mauceli E."/>
            <person name="Wortman J.R."/>
            <person name="Lee N.H."/>
            <person name="Guigo R."/>
            <person name="Stanke M."/>
            <person name="Alvarado L."/>
            <person name="Amedeo P."/>
            <person name="Antoine C.H."/>
            <person name="Arensburger P."/>
            <person name="Bidwell S.L."/>
            <person name="Crawford M."/>
            <person name="Camaro F."/>
            <person name="Devon K."/>
            <person name="Engels R."/>
            <person name="Hammond M."/>
            <person name="Howarth C."/>
            <person name="Koehrsen M."/>
            <person name="Lawson D."/>
            <person name="Montgomery P."/>
            <person name="Nene V."/>
            <person name="Nusbaum C."/>
            <person name="Puiu D."/>
            <person name="Romero-Severson J."/>
            <person name="Severson D.W."/>
            <person name="Shumway M."/>
            <person name="Sisk P."/>
            <person name="Stolte C."/>
            <person name="Zeng Q."/>
            <person name="Eisenstadt E."/>
            <person name="Fraser-Liggett C."/>
            <person name="Strausberg R."/>
            <person name="Galagan J."/>
            <person name="Birren B."/>
            <person name="Collins F.H."/>
        </authorList>
    </citation>
    <scope>NUCLEOTIDE SEQUENCE [LARGE SCALE GENOMIC DNA]</scope>
    <source>
        <strain evidence="2">JHB</strain>
    </source>
</reference>
<dbReference type="InterPro" id="IPR008921">
    <property type="entry name" value="DNA_pol3_clamp-load_cplx_C"/>
</dbReference>
<dbReference type="GO" id="GO:0003677">
    <property type="term" value="F:DNA binding"/>
    <property type="evidence" value="ECO:0007669"/>
    <property type="project" value="InterPro"/>
</dbReference>
<dbReference type="GO" id="GO:0006260">
    <property type="term" value="P:DNA replication"/>
    <property type="evidence" value="ECO:0007669"/>
    <property type="project" value="InterPro"/>
</dbReference>
<dbReference type="Gene3D" id="1.20.272.10">
    <property type="match status" value="1"/>
</dbReference>
<feature type="compositionally biased region" description="Basic and acidic residues" evidence="1">
    <location>
        <begin position="1"/>
        <end position="11"/>
    </location>
</feature>
<name>B0X028_CULQU</name>
<keyword evidence="4" id="KW-1185">Reference proteome</keyword>
<evidence type="ECO:0000313" key="2">
    <source>
        <dbReference type="EMBL" id="EDS37903.1"/>
    </source>
</evidence>
<gene>
    <name evidence="3" type="primary">6045682</name>
    <name evidence="2" type="ORF">CpipJ_CPIJ012781</name>
</gene>
<evidence type="ECO:0000313" key="3">
    <source>
        <dbReference type="EnsemblMetazoa" id="CPIJ012781-PA"/>
    </source>
</evidence>
<dbReference type="AlphaFoldDB" id="B0X028"/>
<protein>
    <submittedName>
        <fullName evidence="2">Rfc5p</fullName>
    </submittedName>
</protein>
<feature type="region of interest" description="Disordered" evidence="1">
    <location>
        <begin position="1"/>
        <end position="31"/>
    </location>
</feature>
<dbReference type="STRING" id="7176.B0X028"/>
<evidence type="ECO:0000256" key="1">
    <source>
        <dbReference type="SAM" id="MobiDB-lite"/>
    </source>
</evidence>
<dbReference type="InParanoid" id="B0X028"/>